<protein>
    <submittedName>
        <fullName evidence="8">DoxX family protein</fullName>
    </submittedName>
</protein>
<keyword evidence="3" id="KW-1003">Cell membrane</keyword>
<dbReference type="Pfam" id="PF07681">
    <property type="entry name" value="DoxX"/>
    <property type="match status" value="1"/>
</dbReference>
<dbReference type="PANTHER" id="PTHR33452">
    <property type="entry name" value="OXIDOREDUCTASE CATD-RELATED"/>
    <property type="match status" value="1"/>
</dbReference>
<dbReference type="RefSeq" id="WP_246655917.1">
    <property type="nucleotide sequence ID" value="NZ_CP061913.1"/>
</dbReference>
<organism evidence="8 9">
    <name type="scientific">Dactylosporangium vinaceum</name>
    <dbReference type="NCBI Taxonomy" id="53362"/>
    <lineage>
        <taxon>Bacteria</taxon>
        <taxon>Bacillati</taxon>
        <taxon>Actinomycetota</taxon>
        <taxon>Actinomycetes</taxon>
        <taxon>Micromonosporales</taxon>
        <taxon>Micromonosporaceae</taxon>
        <taxon>Dactylosporangium</taxon>
    </lineage>
</organism>
<comment type="caution">
    <text evidence="8">The sequence shown here is derived from an EMBL/GenBank/DDBJ whole genome shotgun (WGS) entry which is preliminary data.</text>
</comment>
<gene>
    <name evidence="8" type="ORF">ACFFTR_48245</name>
</gene>
<dbReference type="PANTHER" id="PTHR33452:SF1">
    <property type="entry name" value="INNER MEMBRANE PROTEIN YPHA-RELATED"/>
    <property type="match status" value="1"/>
</dbReference>
<comment type="subcellular location">
    <subcellularLocation>
        <location evidence="1">Cell membrane</location>
        <topology evidence="1">Multi-pass membrane protein</topology>
    </subcellularLocation>
</comment>
<keyword evidence="6" id="KW-0472">Membrane</keyword>
<evidence type="ECO:0000256" key="3">
    <source>
        <dbReference type="ARBA" id="ARBA00022475"/>
    </source>
</evidence>
<evidence type="ECO:0000256" key="5">
    <source>
        <dbReference type="ARBA" id="ARBA00022989"/>
    </source>
</evidence>
<keyword evidence="9" id="KW-1185">Reference proteome</keyword>
<dbReference type="InterPro" id="IPR032808">
    <property type="entry name" value="DoxX"/>
</dbReference>
<sequence length="173" mass="18735">MRPVRTAARSMLAAIFVIQGWSSFSNPARLAGKAVRVTEKLEPTIKAMHPSLPTEAETLVRVNGAVQVAGGLLLASGHATRPAALALAGSLVPTTLAGHAFWEIEDPAERAQQRIQFLKNVGLFGGLLLAALDREGRPDLRWRAGHAARSSARTLKRARRHLRDSSPIPLHHR</sequence>
<keyword evidence="5" id="KW-1133">Transmembrane helix</keyword>
<evidence type="ECO:0000256" key="4">
    <source>
        <dbReference type="ARBA" id="ARBA00022692"/>
    </source>
</evidence>
<dbReference type="Proteomes" id="UP001589608">
    <property type="component" value="Unassembled WGS sequence"/>
</dbReference>
<comment type="similarity">
    <text evidence="2">Belongs to the DoxX family.</text>
</comment>
<evidence type="ECO:0000313" key="9">
    <source>
        <dbReference type="Proteomes" id="UP001589608"/>
    </source>
</evidence>
<evidence type="ECO:0000256" key="6">
    <source>
        <dbReference type="ARBA" id="ARBA00023136"/>
    </source>
</evidence>
<proteinExistence type="inferred from homology"/>
<feature type="region of interest" description="Disordered" evidence="7">
    <location>
        <begin position="153"/>
        <end position="173"/>
    </location>
</feature>
<evidence type="ECO:0000256" key="2">
    <source>
        <dbReference type="ARBA" id="ARBA00006679"/>
    </source>
</evidence>
<dbReference type="InterPro" id="IPR051907">
    <property type="entry name" value="DoxX-like_oxidoreductase"/>
</dbReference>
<name>A0ABV5MQ12_9ACTN</name>
<reference evidence="8 9" key="1">
    <citation type="submission" date="2024-09" db="EMBL/GenBank/DDBJ databases">
        <authorList>
            <person name="Sun Q."/>
            <person name="Mori K."/>
        </authorList>
    </citation>
    <scope>NUCLEOTIDE SEQUENCE [LARGE SCALE GENOMIC DNA]</scope>
    <source>
        <strain evidence="8 9">JCM 3307</strain>
    </source>
</reference>
<accession>A0ABV5MQ12</accession>
<evidence type="ECO:0000256" key="1">
    <source>
        <dbReference type="ARBA" id="ARBA00004651"/>
    </source>
</evidence>
<dbReference type="EMBL" id="JBHMCA010000084">
    <property type="protein sequence ID" value="MFB9450910.1"/>
    <property type="molecule type" value="Genomic_DNA"/>
</dbReference>
<evidence type="ECO:0000313" key="8">
    <source>
        <dbReference type="EMBL" id="MFB9450910.1"/>
    </source>
</evidence>
<keyword evidence="4" id="KW-0812">Transmembrane</keyword>
<evidence type="ECO:0000256" key="7">
    <source>
        <dbReference type="SAM" id="MobiDB-lite"/>
    </source>
</evidence>